<reference evidence="1" key="1">
    <citation type="submission" date="2022-01" db="EMBL/GenBank/DDBJ databases">
        <authorList>
            <person name="Criscuolo A."/>
        </authorList>
    </citation>
    <scope>NUCLEOTIDE SEQUENCE</scope>
    <source>
        <strain evidence="1">CIP111893</strain>
    </source>
</reference>
<name>A0ABN8GP89_9BACL</name>
<dbReference type="Proteomes" id="UP000838686">
    <property type="component" value="Unassembled WGS sequence"/>
</dbReference>
<organism evidence="1 2">
    <name type="scientific">Paenibacillus plantiphilus</name>
    <dbReference type="NCBI Taxonomy" id="2905650"/>
    <lineage>
        <taxon>Bacteria</taxon>
        <taxon>Bacillati</taxon>
        <taxon>Bacillota</taxon>
        <taxon>Bacilli</taxon>
        <taxon>Bacillales</taxon>
        <taxon>Paenibacillaceae</taxon>
        <taxon>Paenibacillus</taxon>
    </lineage>
</organism>
<dbReference type="EMBL" id="CAKMMF010000023">
    <property type="protein sequence ID" value="CAH1214422.1"/>
    <property type="molecule type" value="Genomic_DNA"/>
</dbReference>
<dbReference type="InterPro" id="IPR025409">
    <property type="entry name" value="DUF4303"/>
</dbReference>
<sequence>MNTYFSELGRKLTGQTPIALEGYYVLHDTDEVSRSLTAPQGVPTITAERFVQTLVEGCKNIIREFAKRPENKDVYVFTLYADDHHSFYVYMNTEDRFTETLADYGYEDPQKISSLKFNPGDFDFQFWDEHMSEHGETIRLFEKTAYGALDLPKEEDAYSEANGEPIVAFEAGIIYIGYQVLALQAVQCLISENAFAPLRTTENFIAYASTGDDYIDYSILMRKTIEPALFDMLFPEIAEHDRHYNLELESYRKLTVSEAVEYWMDAVHDGNRVTSLYRYVKSEYEVFAQLAPFGNALAAVCLPRIGCLVKQDELSRTDMEKLLYYLECLHFSGSLTIHQQNECRWIATMLEEKHEEFRTEAHQLLVFANM</sequence>
<evidence type="ECO:0008006" key="3">
    <source>
        <dbReference type="Google" id="ProtNLM"/>
    </source>
</evidence>
<evidence type="ECO:0000313" key="2">
    <source>
        <dbReference type="Proteomes" id="UP000838686"/>
    </source>
</evidence>
<evidence type="ECO:0000313" key="1">
    <source>
        <dbReference type="EMBL" id="CAH1214422.1"/>
    </source>
</evidence>
<comment type="caution">
    <text evidence="1">The sequence shown here is derived from an EMBL/GenBank/DDBJ whole genome shotgun (WGS) entry which is preliminary data.</text>
</comment>
<dbReference type="Pfam" id="PF14136">
    <property type="entry name" value="DUF4303"/>
    <property type="match status" value="1"/>
</dbReference>
<keyword evidence="2" id="KW-1185">Reference proteome</keyword>
<gene>
    <name evidence="1" type="ORF">PAECIP111893_03796</name>
</gene>
<proteinExistence type="predicted"/>
<protein>
    <recommendedName>
        <fullName evidence="3">DUF4303 domain-containing protein</fullName>
    </recommendedName>
</protein>
<accession>A0ABN8GP89</accession>
<dbReference type="RefSeq" id="WP_236344158.1">
    <property type="nucleotide sequence ID" value="NZ_CAKMMF010000023.1"/>
</dbReference>